<protein>
    <recommendedName>
        <fullName evidence="1">CAAX prenyl protease 2/Lysostaphin resistance protein A-like domain-containing protein</fullName>
    </recommendedName>
</protein>
<dbReference type="KEGG" id="ehx:EMIHUDRAFT_248597"/>
<accession>A0A0D3IF76</accession>
<reference evidence="3" key="1">
    <citation type="journal article" date="2013" name="Nature">
        <title>Pan genome of the phytoplankton Emiliania underpins its global distribution.</title>
        <authorList>
            <person name="Read B.A."/>
            <person name="Kegel J."/>
            <person name="Klute M.J."/>
            <person name="Kuo A."/>
            <person name="Lefebvre S.C."/>
            <person name="Maumus F."/>
            <person name="Mayer C."/>
            <person name="Miller J."/>
            <person name="Monier A."/>
            <person name="Salamov A."/>
            <person name="Young J."/>
            <person name="Aguilar M."/>
            <person name="Claverie J.M."/>
            <person name="Frickenhaus S."/>
            <person name="Gonzalez K."/>
            <person name="Herman E.K."/>
            <person name="Lin Y.C."/>
            <person name="Napier J."/>
            <person name="Ogata H."/>
            <person name="Sarno A.F."/>
            <person name="Shmutz J."/>
            <person name="Schroeder D."/>
            <person name="de Vargas C."/>
            <person name="Verret F."/>
            <person name="von Dassow P."/>
            <person name="Valentin K."/>
            <person name="Van de Peer Y."/>
            <person name="Wheeler G."/>
            <person name="Dacks J.B."/>
            <person name="Delwiche C.F."/>
            <person name="Dyhrman S.T."/>
            <person name="Glockner G."/>
            <person name="John U."/>
            <person name="Richards T."/>
            <person name="Worden A.Z."/>
            <person name="Zhang X."/>
            <person name="Grigoriev I.V."/>
            <person name="Allen A.E."/>
            <person name="Bidle K."/>
            <person name="Borodovsky M."/>
            <person name="Bowler C."/>
            <person name="Brownlee C."/>
            <person name="Cock J.M."/>
            <person name="Elias M."/>
            <person name="Gladyshev V.N."/>
            <person name="Groth M."/>
            <person name="Guda C."/>
            <person name="Hadaegh A."/>
            <person name="Iglesias-Rodriguez M.D."/>
            <person name="Jenkins J."/>
            <person name="Jones B.M."/>
            <person name="Lawson T."/>
            <person name="Leese F."/>
            <person name="Lindquist E."/>
            <person name="Lobanov A."/>
            <person name="Lomsadze A."/>
            <person name="Malik S.B."/>
            <person name="Marsh M.E."/>
            <person name="Mackinder L."/>
            <person name="Mock T."/>
            <person name="Mueller-Roeber B."/>
            <person name="Pagarete A."/>
            <person name="Parker M."/>
            <person name="Probert I."/>
            <person name="Quesneville H."/>
            <person name="Raines C."/>
            <person name="Rensing S.A."/>
            <person name="Riano-Pachon D.M."/>
            <person name="Richier S."/>
            <person name="Rokitta S."/>
            <person name="Shiraiwa Y."/>
            <person name="Soanes D.M."/>
            <person name="van der Giezen M."/>
            <person name="Wahlund T.M."/>
            <person name="Williams B."/>
            <person name="Wilson W."/>
            <person name="Wolfe G."/>
            <person name="Wurch L.L."/>
        </authorList>
    </citation>
    <scope>NUCLEOTIDE SEQUENCE</scope>
</reference>
<dbReference type="HOGENOM" id="CLU_1167700_0_0_1"/>
<evidence type="ECO:0000313" key="2">
    <source>
        <dbReference type="EnsemblProtists" id="EOD09911"/>
    </source>
</evidence>
<proteinExistence type="predicted"/>
<sequence length="240" mass="25551">MDTAPSQSCCGCFDHPTCEAPSSGQSAAVWTCIELLVVVTLCWKQGLSPLDVPATYCRRLRLGLTGRTWADEIGAQVVGSDAPPPVATKNASARLLAVFCTGSAALLIIGLRSGFLCRPPSVGELTSLQALLSLPVPLIFPGLVEECFWRFMVLPAADEAPAGWSSQHLLALAGFLAYHLDALHFAPRYIFVDPRFLAMAAVLGVACTDAAIATRTVWAGAFMHGLWVWAWLNCMGKCGG</sequence>
<evidence type="ECO:0000313" key="3">
    <source>
        <dbReference type="Proteomes" id="UP000013827"/>
    </source>
</evidence>
<organism evidence="2 3">
    <name type="scientific">Emiliania huxleyi (strain CCMP1516)</name>
    <dbReference type="NCBI Taxonomy" id="280463"/>
    <lineage>
        <taxon>Eukaryota</taxon>
        <taxon>Haptista</taxon>
        <taxon>Haptophyta</taxon>
        <taxon>Prymnesiophyceae</taxon>
        <taxon>Isochrysidales</taxon>
        <taxon>Noelaerhabdaceae</taxon>
        <taxon>Emiliania</taxon>
    </lineage>
</organism>
<dbReference type="InterPro" id="IPR003675">
    <property type="entry name" value="Rce1/LyrA-like_dom"/>
</dbReference>
<dbReference type="GO" id="GO:0004175">
    <property type="term" value="F:endopeptidase activity"/>
    <property type="evidence" value="ECO:0007669"/>
    <property type="project" value="UniProtKB-ARBA"/>
</dbReference>
<evidence type="ECO:0000259" key="1">
    <source>
        <dbReference type="Pfam" id="PF02517"/>
    </source>
</evidence>
<keyword evidence="3" id="KW-1185">Reference proteome</keyword>
<dbReference type="GO" id="GO:0080120">
    <property type="term" value="P:CAAX-box protein maturation"/>
    <property type="evidence" value="ECO:0007669"/>
    <property type="project" value="UniProtKB-ARBA"/>
</dbReference>
<dbReference type="Proteomes" id="UP000013827">
    <property type="component" value="Unassembled WGS sequence"/>
</dbReference>
<dbReference type="RefSeq" id="XP_005762340.1">
    <property type="nucleotide sequence ID" value="XM_005762283.1"/>
</dbReference>
<dbReference type="PaxDb" id="2903-EOD09911"/>
<feature type="domain" description="CAAX prenyl protease 2/Lysostaphin resistance protein A-like" evidence="1">
    <location>
        <begin position="130"/>
        <end position="229"/>
    </location>
</feature>
<dbReference type="GeneID" id="17256065"/>
<dbReference type="AlphaFoldDB" id="A0A0D3IF76"/>
<reference evidence="2" key="2">
    <citation type="submission" date="2024-10" db="UniProtKB">
        <authorList>
            <consortium name="EnsemblProtists"/>
        </authorList>
    </citation>
    <scope>IDENTIFICATION</scope>
</reference>
<dbReference type="Pfam" id="PF02517">
    <property type="entry name" value="Rce1-like"/>
    <property type="match status" value="1"/>
</dbReference>
<name>A0A0D3IF76_EMIH1</name>
<dbReference type="EnsemblProtists" id="EOD09911">
    <property type="protein sequence ID" value="EOD09911"/>
    <property type="gene ID" value="EMIHUDRAFT_248597"/>
</dbReference>